<evidence type="ECO:0000313" key="2">
    <source>
        <dbReference type="EMBL" id="GKX54480.1"/>
    </source>
</evidence>
<dbReference type="Proteomes" id="UP001058124">
    <property type="component" value="Unassembled WGS sequence"/>
</dbReference>
<protein>
    <recommendedName>
        <fullName evidence="4">YcxB family protein</fullName>
    </recommendedName>
</protein>
<accession>A0AAV5MXB1</accession>
<evidence type="ECO:0000256" key="1">
    <source>
        <dbReference type="SAM" id="Phobius"/>
    </source>
</evidence>
<gene>
    <name evidence="2" type="ORF">SOASR030_05920</name>
</gene>
<evidence type="ECO:0008006" key="4">
    <source>
        <dbReference type="Google" id="ProtNLM"/>
    </source>
</evidence>
<keyword evidence="3" id="KW-1185">Reference proteome</keyword>
<keyword evidence="1" id="KW-0472">Membrane</keyword>
<dbReference type="AlphaFoldDB" id="A0AAV5MXB1"/>
<dbReference type="RefSeq" id="WP_027273041.1">
    <property type="nucleotide sequence ID" value="NZ_BRLH01000001.1"/>
</dbReference>
<keyword evidence="1" id="KW-0812">Transmembrane</keyword>
<comment type="caution">
    <text evidence="2">The sequence shown here is derived from an EMBL/GenBank/DDBJ whole genome shotgun (WGS) entry which is preliminary data.</text>
</comment>
<organism evidence="2 3">
    <name type="scientific">Leminorella grimontii</name>
    <dbReference type="NCBI Taxonomy" id="82981"/>
    <lineage>
        <taxon>Bacteria</taxon>
        <taxon>Pseudomonadati</taxon>
        <taxon>Pseudomonadota</taxon>
        <taxon>Gammaproteobacteria</taxon>
        <taxon>Enterobacterales</taxon>
        <taxon>Budviciaceae</taxon>
        <taxon>Leminorella</taxon>
    </lineage>
</organism>
<name>A0AAV5MXB1_9GAMM</name>
<feature type="transmembrane region" description="Helical" evidence="1">
    <location>
        <begin position="57"/>
        <end position="77"/>
    </location>
</feature>
<sequence length="214" mass="24514">MSTEFDKSYFFDEASEARYRIAIPAKSLSFSDYQVGGWLAWNKKKSHHRYLGSTKNVIFGLICGLLAILACEFLFSVKGVRLNLSGWYNGSSDWLFRARNAQVLFILLCAFILGSLLRSFVFKRRYRKNLQRLYQVNDSIQGGCLLELTEKGVRCANAKASSCISWQKIQGVISHNDIDYILVEEGLFLWIPAALEGYPRDEVLAFIEAKRREE</sequence>
<feature type="transmembrane region" description="Helical" evidence="1">
    <location>
        <begin position="101"/>
        <end position="122"/>
    </location>
</feature>
<evidence type="ECO:0000313" key="3">
    <source>
        <dbReference type="Proteomes" id="UP001058124"/>
    </source>
</evidence>
<dbReference type="EMBL" id="BRLH01000001">
    <property type="protein sequence ID" value="GKX54480.1"/>
    <property type="molecule type" value="Genomic_DNA"/>
</dbReference>
<proteinExistence type="predicted"/>
<reference evidence="2" key="1">
    <citation type="submission" date="2022-06" db="EMBL/GenBank/DDBJ databases">
        <title>Draft genome sequences of Leminorella grimontii str. JCM5902.</title>
        <authorList>
            <person name="Wakabayashi Y."/>
            <person name="Kojima K."/>
        </authorList>
    </citation>
    <scope>NUCLEOTIDE SEQUENCE</scope>
    <source>
        <strain evidence="2">JCM 5902</strain>
    </source>
</reference>
<keyword evidence="1" id="KW-1133">Transmembrane helix</keyword>